<reference evidence="2 3" key="1">
    <citation type="submission" date="2023-07" db="EMBL/GenBank/DDBJ databases">
        <title>Genomic Encyclopedia of Type Strains, Phase IV (KMG-IV): sequencing the most valuable type-strain genomes for metagenomic binning, comparative biology and taxonomic classification.</title>
        <authorList>
            <person name="Goeker M."/>
        </authorList>
    </citation>
    <scope>NUCLEOTIDE SEQUENCE [LARGE SCALE GENOMIC DNA]</scope>
    <source>
        <strain evidence="2 3">DSM 18695</strain>
    </source>
</reference>
<evidence type="ECO:0008006" key="4">
    <source>
        <dbReference type="Google" id="ProtNLM"/>
    </source>
</evidence>
<gene>
    <name evidence="2" type="ORF">QO010_000711</name>
</gene>
<comment type="caution">
    <text evidence="2">The sequence shown here is derived from an EMBL/GenBank/DDBJ whole genome shotgun (WGS) entry which is preliminary data.</text>
</comment>
<dbReference type="EMBL" id="JAUSVS010000001">
    <property type="protein sequence ID" value="MDQ0462963.1"/>
    <property type="molecule type" value="Genomic_DNA"/>
</dbReference>
<feature type="region of interest" description="Disordered" evidence="1">
    <location>
        <begin position="1"/>
        <end position="47"/>
    </location>
</feature>
<organism evidence="2 3">
    <name type="scientific">Caulobacter ginsengisoli</name>
    <dbReference type="NCBI Taxonomy" id="400775"/>
    <lineage>
        <taxon>Bacteria</taxon>
        <taxon>Pseudomonadati</taxon>
        <taxon>Pseudomonadota</taxon>
        <taxon>Alphaproteobacteria</taxon>
        <taxon>Caulobacterales</taxon>
        <taxon>Caulobacteraceae</taxon>
        <taxon>Caulobacter</taxon>
    </lineage>
</organism>
<protein>
    <recommendedName>
        <fullName evidence="4">Pesticin C-terminal domain-containing protein</fullName>
    </recommendedName>
</protein>
<evidence type="ECO:0000256" key="1">
    <source>
        <dbReference type="SAM" id="MobiDB-lite"/>
    </source>
</evidence>
<evidence type="ECO:0000313" key="2">
    <source>
        <dbReference type="EMBL" id="MDQ0462963.1"/>
    </source>
</evidence>
<sequence length="228" mass="25256">MARQISQPIAPHQPTDTAGASTTPKRPLAETAASSARVARGNGAPRLRMGKAKTVAEKINLKDNAHGNSTESYIGESITDKFARLDLFAAENPGAPVSAIVAELFPELKSVSVERQVPKEPPALWLVDREGKETPIEFIRRHYTPWLGKGLHRGDIRRLDRPLYNALGNYLANHPMPDDIDLPTLQEYNDRWVTRVLKGGEARPENAAEMAKFKAALHQRGLRQNTRS</sequence>
<keyword evidence="3" id="KW-1185">Reference proteome</keyword>
<dbReference type="Proteomes" id="UP001228905">
    <property type="component" value="Unassembled WGS sequence"/>
</dbReference>
<accession>A0ABU0ILR5</accession>
<proteinExistence type="predicted"/>
<evidence type="ECO:0000313" key="3">
    <source>
        <dbReference type="Proteomes" id="UP001228905"/>
    </source>
</evidence>
<feature type="compositionally biased region" description="Polar residues" evidence="1">
    <location>
        <begin position="14"/>
        <end position="24"/>
    </location>
</feature>
<dbReference type="RefSeq" id="WP_307346045.1">
    <property type="nucleotide sequence ID" value="NZ_JAUSVS010000001.1"/>
</dbReference>
<name>A0ABU0ILR5_9CAUL</name>